<evidence type="ECO:0000256" key="6">
    <source>
        <dbReference type="SAM" id="SignalP"/>
    </source>
</evidence>
<name>A0AAC9JH75_9ALTE</name>
<keyword evidence="3 6" id="KW-0732">Signal</keyword>
<evidence type="ECO:0000256" key="2">
    <source>
        <dbReference type="ARBA" id="ARBA00005722"/>
    </source>
</evidence>
<evidence type="ECO:0000313" key="8">
    <source>
        <dbReference type="Proteomes" id="UP000182101"/>
    </source>
</evidence>
<evidence type="ECO:0000313" key="7">
    <source>
        <dbReference type="EMBL" id="APD91663.1"/>
    </source>
</evidence>
<comment type="similarity">
    <text evidence="2">Belongs to the MipA/OmpV family.</text>
</comment>
<reference evidence="7 8" key="1">
    <citation type="submission" date="2016-11" db="EMBL/GenBank/DDBJ databases">
        <title>Networking in microbes: conjugative elements and plasmids in the genus Alteromonas.</title>
        <authorList>
            <person name="Lopez-Perez M."/>
            <person name="Ramon-Marco N."/>
            <person name="Rodriguez-Valera F."/>
        </authorList>
    </citation>
    <scope>NUCLEOTIDE SEQUENCE [LARGE SCALE GENOMIC DNA]</scope>
    <source>
        <strain evidence="7 8">CP48</strain>
    </source>
</reference>
<feature type="chain" id="PRO_5042143487" description="Structural protein MipA" evidence="6">
    <location>
        <begin position="28"/>
        <end position="292"/>
    </location>
</feature>
<keyword evidence="4" id="KW-0472">Membrane</keyword>
<dbReference type="AlphaFoldDB" id="A0AAC9JH75"/>
<protein>
    <recommendedName>
        <fullName evidence="9">Structural protein MipA</fullName>
    </recommendedName>
</protein>
<dbReference type="PROSITE" id="PS51257">
    <property type="entry name" value="PROKAR_LIPOPROTEIN"/>
    <property type="match status" value="1"/>
</dbReference>
<dbReference type="InterPro" id="IPR010583">
    <property type="entry name" value="MipA"/>
</dbReference>
<evidence type="ECO:0008006" key="9">
    <source>
        <dbReference type="Google" id="ProtNLM"/>
    </source>
</evidence>
<evidence type="ECO:0000256" key="5">
    <source>
        <dbReference type="ARBA" id="ARBA00023237"/>
    </source>
</evidence>
<dbReference type="GO" id="GO:0009279">
    <property type="term" value="C:cell outer membrane"/>
    <property type="evidence" value="ECO:0007669"/>
    <property type="project" value="UniProtKB-SubCell"/>
</dbReference>
<dbReference type="Pfam" id="PF06629">
    <property type="entry name" value="MipA"/>
    <property type="match status" value="1"/>
</dbReference>
<evidence type="ECO:0000256" key="1">
    <source>
        <dbReference type="ARBA" id="ARBA00004442"/>
    </source>
</evidence>
<dbReference type="PANTHER" id="PTHR38776">
    <property type="entry name" value="MLTA-INTERACTING PROTEIN-RELATED"/>
    <property type="match status" value="1"/>
</dbReference>
<feature type="signal peptide" evidence="6">
    <location>
        <begin position="1"/>
        <end position="27"/>
    </location>
</feature>
<dbReference type="EMBL" id="CP018024">
    <property type="protein sequence ID" value="APD91663.1"/>
    <property type="molecule type" value="Genomic_DNA"/>
</dbReference>
<organism evidence="7 8">
    <name type="scientific">Alteromonas mediterranea</name>
    <dbReference type="NCBI Taxonomy" id="314275"/>
    <lineage>
        <taxon>Bacteria</taxon>
        <taxon>Pseudomonadati</taxon>
        <taxon>Pseudomonadota</taxon>
        <taxon>Gammaproteobacteria</taxon>
        <taxon>Alteromonadales</taxon>
        <taxon>Alteromonadaceae</taxon>
        <taxon>Alteromonas/Salinimonas group</taxon>
        <taxon>Alteromonas</taxon>
    </lineage>
</organism>
<proteinExistence type="inferred from homology"/>
<comment type="subcellular location">
    <subcellularLocation>
        <location evidence="1">Cell outer membrane</location>
    </subcellularLocation>
</comment>
<evidence type="ECO:0000256" key="3">
    <source>
        <dbReference type="ARBA" id="ARBA00022729"/>
    </source>
</evidence>
<dbReference type="PANTHER" id="PTHR38776:SF1">
    <property type="entry name" value="MLTA-INTERACTING PROTEIN-RELATED"/>
    <property type="match status" value="1"/>
</dbReference>
<gene>
    <name evidence="7" type="ORF">BM524_04010</name>
</gene>
<evidence type="ECO:0000256" key="4">
    <source>
        <dbReference type="ARBA" id="ARBA00023136"/>
    </source>
</evidence>
<sequence length="292" mass="32997">MIKGLCVFSRFFLILLLASAFHASALACENKLVCIEEDNWSIGVAFGAGARTNPLVDGDAIPLIILPDVAWYGEHAYFDNGEFGYQWQPNKDSTTEVFVRTNTERAYFAFWHPSNIFLPTNSVTDGAGTPSPGGEEDPPRYISVDDIAQRDWSLDAGLRTNWFNDNDRWSFTVIHDALGVHNGFSATGRYQHDFEWQDWALATHLSVTYKSSNLIDYYYGISQRDTSDETLWYSAGSTFQFAGGLLFNKPINQHWHWLGRIQITSLGSGMTDSPLVSKRYVTNMFFGVGYRF</sequence>
<keyword evidence="5" id="KW-0998">Cell outer membrane</keyword>
<dbReference type="Proteomes" id="UP000182101">
    <property type="component" value="Chromosome"/>
</dbReference>
<accession>A0AAC9JH75</accession>
<dbReference type="GO" id="GO:0009252">
    <property type="term" value="P:peptidoglycan biosynthetic process"/>
    <property type="evidence" value="ECO:0007669"/>
    <property type="project" value="TreeGrafter"/>
</dbReference>